<keyword evidence="11" id="KW-1185">Reference proteome</keyword>
<evidence type="ECO:0000256" key="8">
    <source>
        <dbReference type="ARBA" id="ARBA00023224"/>
    </source>
</evidence>
<evidence type="ECO:0000256" key="6">
    <source>
        <dbReference type="ARBA" id="ARBA00023136"/>
    </source>
</evidence>
<dbReference type="GO" id="GO:0007165">
    <property type="term" value="P:signal transduction"/>
    <property type="evidence" value="ECO:0007669"/>
    <property type="project" value="UniProtKB-KW"/>
</dbReference>
<dbReference type="GO" id="GO:0004984">
    <property type="term" value="F:olfactory receptor activity"/>
    <property type="evidence" value="ECO:0007669"/>
    <property type="project" value="InterPro"/>
</dbReference>
<dbReference type="OrthoDB" id="7723585at2759"/>
<reference evidence="10" key="1">
    <citation type="submission" date="2022-01" db="EMBL/GenBank/DDBJ databases">
        <authorList>
            <person name="King R."/>
        </authorList>
    </citation>
    <scope>NUCLEOTIDE SEQUENCE</scope>
</reference>
<keyword evidence="8" id="KW-0807">Transducer</keyword>
<reference evidence="10" key="2">
    <citation type="submission" date="2022-10" db="EMBL/GenBank/DDBJ databases">
        <authorList>
            <consortium name="ENA_rothamsted_submissions"/>
            <consortium name="culmorum"/>
            <person name="King R."/>
        </authorList>
    </citation>
    <scope>NUCLEOTIDE SEQUENCE</scope>
</reference>
<feature type="transmembrane region" description="Helical" evidence="9">
    <location>
        <begin position="47"/>
        <end position="79"/>
    </location>
</feature>
<comment type="subcellular location">
    <subcellularLocation>
        <location evidence="1">Membrane</location>
        <topology evidence="1">Multi-pass membrane protein</topology>
    </subcellularLocation>
</comment>
<dbReference type="InterPro" id="IPR004117">
    <property type="entry name" value="7tm6_olfct_rcpt"/>
</dbReference>
<feature type="transmembrane region" description="Helical" evidence="9">
    <location>
        <begin position="184"/>
        <end position="208"/>
    </location>
</feature>
<keyword evidence="7" id="KW-0675">Receptor</keyword>
<evidence type="ECO:0000256" key="2">
    <source>
        <dbReference type="ARBA" id="ARBA00022606"/>
    </source>
</evidence>
<dbReference type="GO" id="GO:0016020">
    <property type="term" value="C:membrane"/>
    <property type="evidence" value="ECO:0007669"/>
    <property type="project" value="UniProtKB-SubCell"/>
</dbReference>
<keyword evidence="2" id="KW-0716">Sensory transduction</keyword>
<dbReference type="EMBL" id="OU895879">
    <property type="protein sequence ID" value="CAH1727525.1"/>
    <property type="molecule type" value="Genomic_DNA"/>
</dbReference>
<name>A0A9P0J3W7_9DIPT</name>
<evidence type="ECO:0000256" key="4">
    <source>
        <dbReference type="ARBA" id="ARBA00022725"/>
    </source>
</evidence>
<dbReference type="GO" id="GO:0005549">
    <property type="term" value="F:odorant binding"/>
    <property type="evidence" value="ECO:0007669"/>
    <property type="project" value="InterPro"/>
</dbReference>
<evidence type="ECO:0008006" key="12">
    <source>
        <dbReference type="Google" id="ProtNLM"/>
    </source>
</evidence>
<dbReference type="Proteomes" id="UP001153620">
    <property type="component" value="Chromosome 3"/>
</dbReference>
<sequence>MRTINLIINPQTTSSLQASIYNFYKIHENDNDVRVILEQAIKRAKKLAYGIIIFDCVIFNSGIVLLMVFLFTGAFVILVPIHLPYLNAKELVGYLLNLSLQLALGAVGFLTFATYDATILIHGYHSLTMVQVLKLKMHNLQNDMDVNDSEQRKLVDEDNFNKKFIEIVKFHDQIKSYNAEFSNLVRIPFATAIVVNIIGIFVCINMGLKKSLSLGIGASLGLFIQLLLPFIVAIMQSFQRDRLHDEIMTFSWNRFKHTLNQKNYCHLLSLVCCHQGLRLPILGTFNMKLFMRILVIIVFPTILLMQI</sequence>
<evidence type="ECO:0000256" key="3">
    <source>
        <dbReference type="ARBA" id="ARBA00022692"/>
    </source>
</evidence>
<dbReference type="AlphaFoldDB" id="A0A9P0J3W7"/>
<proteinExistence type="predicted"/>
<feature type="transmembrane region" description="Helical" evidence="9">
    <location>
        <begin position="289"/>
        <end position="306"/>
    </location>
</feature>
<keyword evidence="3 9" id="KW-0812">Transmembrane</keyword>
<evidence type="ECO:0000256" key="5">
    <source>
        <dbReference type="ARBA" id="ARBA00022989"/>
    </source>
</evidence>
<evidence type="ECO:0000256" key="1">
    <source>
        <dbReference type="ARBA" id="ARBA00004141"/>
    </source>
</evidence>
<keyword evidence="5 9" id="KW-1133">Transmembrane helix</keyword>
<keyword evidence="6 9" id="KW-0472">Membrane</keyword>
<feature type="transmembrane region" description="Helical" evidence="9">
    <location>
        <begin position="91"/>
        <end position="115"/>
    </location>
</feature>
<organism evidence="10 11">
    <name type="scientific">Chironomus riparius</name>
    <dbReference type="NCBI Taxonomy" id="315576"/>
    <lineage>
        <taxon>Eukaryota</taxon>
        <taxon>Metazoa</taxon>
        <taxon>Ecdysozoa</taxon>
        <taxon>Arthropoda</taxon>
        <taxon>Hexapoda</taxon>
        <taxon>Insecta</taxon>
        <taxon>Pterygota</taxon>
        <taxon>Neoptera</taxon>
        <taxon>Endopterygota</taxon>
        <taxon>Diptera</taxon>
        <taxon>Nematocera</taxon>
        <taxon>Chironomoidea</taxon>
        <taxon>Chironomidae</taxon>
        <taxon>Chironominae</taxon>
        <taxon>Chironomus</taxon>
    </lineage>
</organism>
<protein>
    <recommendedName>
        <fullName evidence="12">Odorant receptor</fullName>
    </recommendedName>
</protein>
<evidence type="ECO:0000313" key="10">
    <source>
        <dbReference type="EMBL" id="CAH1727525.1"/>
    </source>
</evidence>
<evidence type="ECO:0000256" key="7">
    <source>
        <dbReference type="ARBA" id="ARBA00023170"/>
    </source>
</evidence>
<evidence type="ECO:0000256" key="9">
    <source>
        <dbReference type="SAM" id="Phobius"/>
    </source>
</evidence>
<accession>A0A9P0J3W7</accession>
<dbReference type="Pfam" id="PF02949">
    <property type="entry name" value="7tm_6"/>
    <property type="match status" value="1"/>
</dbReference>
<evidence type="ECO:0000313" key="11">
    <source>
        <dbReference type="Proteomes" id="UP001153620"/>
    </source>
</evidence>
<keyword evidence="4" id="KW-0552">Olfaction</keyword>
<feature type="transmembrane region" description="Helical" evidence="9">
    <location>
        <begin position="214"/>
        <end position="234"/>
    </location>
</feature>
<gene>
    <name evidence="10" type="ORF">CHIRRI_LOCUS9776</name>
</gene>